<gene>
    <name evidence="1" type="ORF">FPE_LOCUS10811</name>
</gene>
<dbReference type="EMBL" id="OU503041">
    <property type="protein sequence ID" value="CAI9763381.1"/>
    <property type="molecule type" value="Genomic_DNA"/>
</dbReference>
<evidence type="ECO:0000313" key="2">
    <source>
        <dbReference type="Proteomes" id="UP000834106"/>
    </source>
</evidence>
<protein>
    <submittedName>
        <fullName evidence="1">Uncharacterized protein</fullName>
    </submittedName>
</protein>
<proteinExistence type="predicted"/>
<name>A0AAD1Z536_9LAMI</name>
<dbReference type="Proteomes" id="UP000834106">
    <property type="component" value="Chromosome 6"/>
</dbReference>
<accession>A0AAD1Z536</accession>
<keyword evidence="2" id="KW-1185">Reference proteome</keyword>
<reference evidence="1" key="1">
    <citation type="submission" date="2023-05" db="EMBL/GenBank/DDBJ databases">
        <authorList>
            <person name="Huff M."/>
        </authorList>
    </citation>
    <scope>NUCLEOTIDE SEQUENCE</scope>
</reference>
<organism evidence="1 2">
    <name type="scientific">Fraxinus pennsylvanica</name>
    <dbReference type="NCBI Taxonomy" id="56036"/>
    <lineage>
        <taxon>Eukaryota</taxon>
        <taxon>Viridiplantae</taxon>
        <taxon>Streptophyta</taxon>
        <taxon>Embryophyta</taxon>
        <taxon>Tracheophyta</taxon>
        <taxon>Spermatophyta</taxon>
        <taxon>Magnoliopsida</taxon>
        <taxon>eudicotyledons</taxon>
        <taxon>Gunneridae</taxon>
        <taxon>Pentapetalae</taxon>
        <taxon>asterids</taxon>
        <taxon>lamiids</taxon>
        <taxon>Lamiales</taxon>
        <taxon>Oleaceae</taxon>
        <taxon>Oleeae</taxon>
        <taxon>Fraxinus</taxon>
    </lineage>
</organism>
<dbReference type="AlphaFoldDB" id="A0AAD1Z536"/>
<sequence length="185" mass="20765">MSVLARYFVSEWVILQIGSDYTFMLQNYISCFCLVTILGKALGSGLLPVKSSSCRQRCYTLHSAWRFIRLLPELQLQSPSLNIFSISSIGRPLVSGTRTRTNNNATTEITPNIRNVHDVPIACVKDRKDCATIRFDIQLVVAAMPPHTPRYLGGYISELTIHGTVPIRREKNMIYSPRPVSASHP</sequence>
<evidence type="ECO:0000313" key="1">
    <source>
        <dbReference type="EMBL" id="CAI9763381.1"/>
    </source>
</evidence>